<protein>
    <submittedName>
        <fullName evidence="2">Putative enzyme related to lactoylglutathione lyase</fullName>
    </submittedName>
</protein>
<keyword evidence="2" id="KW-0456">Lyase</keyword>
<dbReference type="GO" id="GO:0016829">
    <property type="term" value="F:lyase activity"/>
    <property type="evidence" value="ECO:0007669"/>
    <property type="project" value="UniProtKB-KW"/>
</dbReference>
<evidence type="ECO:0000313" key="3">
    <source>
        <dbReference type="Proteomes" id="UP000520767"/>
    </source>
</evidence>
<keyword evidence="3" id="KW-1185">Reference proteome</keyword>
<dbReference type="Proteomes" id="UP000520767">
    <property type="component" value="Unassembled WGS sequence"/>
</dbReference>
<reference evidence="2 3" key="1">
    <citation type="submission" date="2020-08" db="EMBL/GenBank/DDBJ databases">
        <title>Genomic Encyclopedia of Type Strains, Phase III (KMG-III): the genomes of soil and plant-associated and newly described type strains.</title>
        <authorList>
            <person name="Whitman W."/>
        </authorList>
    </citation>
    <scope>NUCLEOTIDE SEQUENCE [LARGE SCALE GENOMIC DNA]</scope>
    <source>
        <strain evidence="2 3">CECT 8960</strain>
    </source>
</reference>
<dbReference type="PANTHER" id="PTHR35908:SF1">
    <property type="entry name" value="CONSERVED PROTEIN"/>
    <property type="match status" value="1"/>
</dbReference>
<comment type="caution">
    <text evidence="2">The sequence shown here is derived from an EMBL/GenBank/DDBJ whole genome shotgun (WGS) entry which is preliminary data.</text>
</comment>
<dbReference type="PANTHER" id="PTHR35908">
    <property type="entry name" value="HYPOTHETICAL FUSION PROTEIN"/>
    <property type="match status" value="1"/>
</dbReference>
<proteinExistence type="predicted"/>
<sequence length="120" mass="13312">MASRIIATVFDCRDTETLAAFWCAVLDYEITDRWHDAHGARYVEASADGVPMLLFYPVTEPKRAKNRVHLDVRAAGAQYDEVARLVALGGRVVADDPAVPWVVLQDPEGNEFCVLPPERG</sequence>
<dbReference type="RefSeq" id="WP_184809477.1">
    <property type="nucleotide sequence ID" value="NZ_JACHJQ010000002.1"/>
</dbReference>
<feature type="domain" description="Glyoxalase-like" evidence="1">
    <location>
        <begin position="8"/>
        <end position="115"/>
    </location>
</feature>
<dbReference type="EMBL" id="JACHJQ010000002">
    <property type="protein sequence ID" value="MBB4905202.1"/>
    <property type="molecule type" value="Genomic_DNA"/>
</dbReference>
<dbReference type="Gene3D" id="3.10.180.10">
    <property type="entry name" value="2,3-Dihydroxybiphenyl 1,2-Dioxygenase, domain 1"/>
    <property type="match status" value="1"/>
</dbReference>
<accession>A0A7W7VCL6</accession>
<organism evidence="2 3">
    <name type="scientific">Actinophytocola algeriensis</name>
    <dbReference type="NCBI Taxonomy" id="1768010"/>
    <lineage>
        <taxon>Bacteria</taxon>
        <taxon>Bacillati</taxon>
        <taxon>Actinomycetota</taxon>
        <taxon>Actinomycetes</taxon>
        <taxon>Pseudonocardiales</taxon>
        <taxon>Pseudonocardiaceae</taxon>
    </lineage>
</organism>
<dbReference type="SUPFAM" id="SSF54593">
    <property type="entry name" value="Glyoxalase/Bleomycin resistance protein/Dihydroxybiphenyl dioxygenase"/>
    <property type="match status" value="1"/>
</dbReference>
<gene>
    <name evidence="2" type="ORF">FHR82_001419</name>
</gene>
<dbReference type="AlphaFoldDB" id="A0A7W7VCL6"/>
<dbReference type="Pfam" id="PF18029">
    <property type="entry name" value="Glyoxalase_6"/>
    <property type="match status" value="1"/>
</dbReference>
<dbReference type="InterPro" id="IPR041581">
    <property type="entry name" value="Glyoxalase_6"/>
</dbReference>
<evidence type="ECO:0000313" key="2">
    <source>
        <dbReference type="EMBL" id="MBB4905202.1"/>
    </source>
</evidence>
<evidence type="ECO:0000259" key="1">
    <source>
        <dbReference type="Pfam" id="PF18029"/>
    </source>
</evidence>
<name>A0A7W7VCL6_9PSEU</name>
<dbReference type="InterPro" id="IPR029068">
    <property type="entry name" value="Glyas_Bleomycin-R_OHBP_Dase"/>
</dbReference>